<feature type="active site" description="Amidino-cysteine intermediate" evidence="2">
    <location>
        <position position="369"/>
    </location>
</feature>
<dbReference type="GO" id="GO:0047632">
    <property type="term" value="F:agmatine deiminase activity"/>
    <property type="evidence" value="ECO:0007669"/>
    <property type="project" value="UniProtKB-UniRule"/>
</dbReference>
<evidence type="ECO:0000313" key="4">
    <source>
        <dbReference type="Proteomes" id="UP000049979"/>
    </source>
</evidence>
<dbReference type="EC" id="3.5.3.12" evidence="2"/>
<comment type="similarity">
    <text evidence="2">Belongs to the agmatine deiminase family.</text>
</comment>
<keyword evidence="1 2" id="KW-0378">Hydrolase</keyword>
<dbReference type="RefSeq" id="WP_055067473.1">
    <property type="nucleotide sequence ID" value="NZ_CP173697.1"/>
</dbReference>
<protein>
    <recommendedName>
        <fullName evidence="2">Putative agmatine deiminase</fullName>
        <ecNumber evidence="2">3.5.3.12</ecNumber>
    </recommendedName>
    <alternativeName>
        <fullName evidence="2">Agmatine iminohydrolase</fullName>
    </alternativeName>
</protein>
<evidence type="ECO:0000256" key="2">
    <source>
        <dbReference type="HAMAP-Rule" id="MF_01841"/>
    </source>
</evidence>
<dbReference type="OrthoDB" id="9808013at2"/>
<name>A0A0M6WHL5_9FIRM</name>
<evidence type="ECO:0000313" key="3">
    <source>
        <dbReference type="EMBL" id="CRL36128.1"/>
    </source>
</evidence>
<dbReference type="EMBL" id="CVRR01000011">
    <property type="protein sequence ID" value="CRL36128.1"/>
    <property type="molecule type" value="Genomic_DNA"/>
</dbReference>
<dbReference type="GO" id="GO:0004668">
    <property type="term" value="F:protein-arginine deiminase activity"/>
    <property type="evidence" value="ECO:0007669"/>
    <property type="project" value="InterPro"/>
</dbReference>
<dbReference type="GO" id="GO:0009446">
    <property type="term" value="P:putrescine biosynthetic process"/>
    <property type="evidence" value="ECO:0007669"/>
    <property type="project" value="InterPro"/>
</dbReference>
<reference evidence="4" key="1">
    <citation type="submission" date="2015-05" db="EMBL/GenBank/DDBJ databases">
        <authorList>
            <consortium name="Pathogen Informatics"/>
        </authorList>
    </citation>
    <scope>NUCLEOTIDE SEQUENCE [LARGE SCALE GENOMIC DNA]</scope>
    <source>
        <strain evidence="4">M72</strain>
    </source>
</reference>
<dbReference type="PANTHER" id="PTHR31377:SF0">
    <property type="entry name" value="AGMATINE DEIMINASE-RELATED"/>
    <property type="match status" value="1"/>
</dbReference>
<keyword evidence="4" id="KW-1185">Reference proteome</keyword>
<accession>A0A0M6WHL5</accession>
<sequence>MKILKEGCPSQDGFHMPAEYEPHKGTILIWPKRPGSWIYGAKKAREAFADVICATAESETVYLLVEAGELDHAQMIIEAVRKEKNYQKNYPVHYMEIASDDAWARDVGPTFVVNGQGQVRGIDWCFNAWGGICDGLYADWEKDDKVASSFCRKAGYDLYDAHPFVLEGGAIHTDGEGTILVTESCLLSKGRNPELSKEKIGQKLMDYLGAEKIIWIPYGIYNDETNGHIDNVCAFTAPGHVVLAWTEDSKDPQYPLSSADLAILEKETDARGRKLIVHKVPVPGKPVCITEYELAGFSFEEGEEQRKAGERLAASYVNFYITNGGVLIPQFEDEMDAEAVNIIGGLFPGRKVYPVYARDIIVGGGNIHCITQQIPADSGRMGGA</sequence>
<dbReference type="STRING" id="301302.ERS852420_03094"/>
<organism evidence="3 4">
    <name type="scientific">Roseburia faecis</name>
    <dbReference type="NCBI Taxonomy" id="301302"/>
    <lineage>
        <taxon>Bacteria</taxon>
        <taxon>Bacillati</taxon>
        <taxon>Bacillota</taxon>
        <taxon>Clostridia</taxon>
        <taxon>Lachnospirales</taxon>
        <taxon>Lachnospiraceae</taxon>
        <taxon>Roseburia</taxon>
    </lineage>
</organism>
<dbReference type="NCBIfam" id="NF010070">
    <property type="entry name" value="PRK13551.1"/>
    <property type="match status" value="1"/>
</dbReference>
<dbReference type="InterPro" id="IPR007466">
    <property type="entry name" value="Peptidyl-Arg-deiminase_porph"/>
</dbReference>
<dbReference type="Gene3D" id="3.75.10.10">
    <property type="entry name" value="L-arginine/glycine Amidinotransferase, Chain A"/>
    <property type="match status" value="1"/>
</dbReference>
<dbReference type="InterPro" id="IPR017754">
    <property type="entry name" value="Agmatine_deiminase"/>
</dbReference>
<dbReference type="NCBIfam" id="TIGR03380">
    <property type="entry name" value="agmatine_aguA"/>
    <property type="match status" value="1"/>
</dbReference>
<dbReference type="Proteomes" id="UP000049979">
    <property type="component" value="Unassembled WGS sequence"/>
</dbReference>
<dbReference type="AlphaFoldDB" id="A0A0M6WHL5"/>
<dbReference type="HAMAP" id="MF_01841">
    <property type="entry name" value="Agmatine_deimin"/>
    <property type="match status" value="1"/>
</dbReference>
<dbReference type="SUPFAM" id="SSF55909">
    <property type="entry name" value="Pentein"/>
    <property type="match status" value="1"/>
</dbReference>
<gene>
    <name evidence="2" type="primary">aguA</name>
    <name evidence="3" type="ORF">M72_25481</name>
</gene>
<proteinExistence type="inferred from homology"/>
<evidence type="ECO:0000256" key="1">
    <source>
        <dbReference type="ARBA" id="ARBA00022801"/>
    </source>
</evidence>
<comment type="catalytic activity">
    <reaction evidence="2">
        <text>agmatine + H2O = N-carbamoylputrescine + NH4(+)</text>
        <dbReference type="Rhea" id="RHEA:18037"/>
        <dbReference type="ChEBI" id="CHEBI:15377"/>
        <dbReference type="ChEBI" id="CHEBI:28938"/>
        <dbReference type="ChEBI" id="CHEBI:58145"/>
        <dbReference type="ChEBI" id="CHEBI:58318"/>
        <dbReference type="EC" id="3.5.3.12"/>
    </reaction>
</comment>
<dbReference type="PANTHER" id="PTHR31377">
    <property type="entry name" value="AGMATINE DEIMINASE-RELATED"/>
    <property type="match status" value="1"/>
</dbReference>
<dbReference type="Pfam" id="PF04371">
    <property type="entry name" value="PAD_porph"/>
    <property type="match status" value="1"/>
</dbReference>